<dbReference type="InterPro" id="IPR008964">
    <property type="entry name" value="Invasin/intimin_cell_adhesion"/>
</dbReference>
<accession>A0ABV6Z576</accession>
<sequence length="341" mass="37493">MENVDERSALTGPNTDSDICIDLYIDGTYTLGVLPFWIPLAAHVTDCQGNDLFDLPVRFECVSCIISWTHSYSDSNGVARTLIYPACISTGSVVVSASYGGTTVSITINIPEFEPEIIIECSHPSTGAAGYHNHSLIKASYLCSGEALLDVSLLFWADRGCFHHGCNSSIYSNNQGEASQVWYPPMWGTTATSDAEDHNEPQNVIIIVADKSTGYEGSTAITLYPLHARLFIDDSQSFKKETLILPTNSVVPITVYLFWRADDVDYPVPFPVRLSVKNFGESNASVEPVIIYNGKVAHLYSGMNKGYVTLFASIEEHGPGDCCYNKEDGWLWSDQVNLKIE</sequence>
<dbReference type="Proteomes" id="UP001594351">
    <property type="component" value="Unassembled WGS sequence"/>
</dbReference>
<evidence type="ECO:0000313" key="1">
    <source>
        <dbReference type="EMBL" id="MFC1853601.1"/>
    </source>
</evidence>
<protein>
    <submittedName>
        <fullName evidence="1">Uncharacterized protein</fullName>
    </submittedName>
</protein>
<proteinExistence type="predicted"/>
<organism evidence="1 2">
    <name type="scientific">candidate division CSSED10-310 bacterium</name>
    <dbReference type="NCBI Taxonomy" id="2855610"/>
    <lineage>
        <taxon>Bacteria</taxon>
        <taxon>Bacteria division CSSED10-310</taxon>
    </lineage>
</organism>
<keyword evidence="2" id="KW-1185">Reference proteome</keyword>
<name>A0ABV6Z576_UNCC1</name>
<dbReference type="SUPFAM" id="SSF49373">
    <property type="entry name" value="Invasin/intimin cell-adhesion fragments"/>
    <property type="match status" value="1"/>
</dbReference>
<gene>
    <name evidence="1" type="ORF">ACFL27_25725</name>
</gene>
<reference evidence="1 2" key="1">
    <citation type="submission" date="2024-09" db="EMBL/GenBank/DDBJ databases">
        <title>Laminarin stimulates single cell rates of sulfate reduction while oxygen inhibits transcriptomic activity in coastal marine sediment.</title>
        <authorList>
            <person name="Lindsay M."/>
            <person name="Orcutt B."/>
            <person name="Emerson D."/>
            <person name="Stepanauskas R."/>
            <person name="D'Angelo T."/>
        </authorList>
    </citation>
    <scope>NUCLEOTIDE SEQUENCE [LARGE SCALE GENOMIC DNA]</scope>
    <source>
        <strain evidence="1">SAG AM-311-K15</strain>
    </source>
</reference>
<comment type="caution">
    <text evidence="1">The sequence shown here is derived from an EMBL/GenBank/DDBJ whole genome shotgun (WGS) entry which is preliminary data.</text>
</comment>
<evidence type="ECO:0000313" key="2">
    <source>
        <dbReference type="Proteomes" id="UP001594351"/>
    </source>
</evidence>
<dbReference type="EMBL" id="JBHPBY010000545">
    <property type="protein sequence ID" value="MFC1853601.1"/>
    <property type="molecule type" value="Genomic_DNA"/>
</dbReference>